<evidence type="ECO:0000256" key="1">
    <source>
        <dbReference type="SAM" id="Coils"/>
    </source>
</evidence>
<feature type="coiled-coil region" evidence="1">
    <location>
        <begin position="290"/>
        <end position="338"/>
    </location>
</feature>
<reference evidence="3" key="1">
    <citation type="journal article" date="2022" name="Int. J. Mol. Sci.">
        <title>Draft Genome of Tanacetum Coccineum: Genomic Comparison of Closely Related Tanacetum-Family Plants.</title>
        <authorList>
            <person name="Yamashiro T."/>
            <person name="Shiraishi A."/>
            <person name="Nakayama K."/>
            <person name="Satake H."/>
        </authorList>
    </citation>
    <scope>NUCLEOTIDE SEQUENCE</scope>
</reference>
<keyword evidence="1" id="KW-0175">Coiled coil</keyword>
<keyword evidence="4" id="KW-1185">Reference proteome</keyword>
<evidence type="ECO:0008006" key="5">
    <source>
        <dbReference type="Google" id="ProtNLM"/>
    </source>
</evidence>
<feature type="compositionally biased region" description="Polar residues" evidence="2">
    <location>
        <begin position="236"/>
        <end position="249"/>
    </location>
</feature>
<sequence length="520" mass="57934">MTTLKFAEAHNMIAFLEKPTESEGFEQVIDFLNASCIHYALTVNPTVYVSHVTQFWTTAQVKKVDGVAEIQALVDGKQIVVSEASIRRVLKFNDEGGMDCLPNCLSAKTTTWNEFSSIAASAIICLSTNLKFNFSKFTLEEGLPMHHRLYKVPCHTKKIFANMKRKNNDFSGTITPLFPTMVVQAPSTTPPPTSTPPPPLSPAPTQIPTPPAPTITTTPPTTPTTTTSIPHASIPNIPTTSVQPSQPSKQRIRRRKDTEVIQPSAPNMVEDTIVPNESNDPPSGEDRLKLNELMDLCTTLQAKVLDLEKTKASQQLKIKSLDRRVKKLEKDKKKRTHKLKRLYKGRSIADIDEDAEVILVDEVQGRKDDGNEMMFNAEIDLAGEEIVVEKVAKKVVEKEVVVEKVAEKDAEKIAEVSLNEDEITLAQTLQKLKNTPKAKGVAPKARSISISEPSESHRAEIPKKNLDKGKGKLVEPEKPLKRKQQILLDEEEARRLQAIFDEEARMTKEEAEKEAKLVED</sequence>
<accession>A0ABQ5DF05</accession>
<feature type="compositionally biased region" description="Pro residues" evidence="2">
    <location>
        <begin position="188"/>
        <end position="213"/>
    </location>
</feature>
<organism evidence="3 4">
    <name type="scientific">Tanacetum coccineum</name>
    <dbReference type="NCBI Taxonomy" id="301880"/>
    <lineage>
        <taxon>Eukaryota</taxon>
        <taxon>Viridiplantae</taxon>
        <taxon>Streptophyta</taxon>
        <taxon>Embryophyta</taxon>
        <taxon>Tracheophyta</taxon>
        <taxon>Spermatophyta</taxon>
        <taxon>Magnoliopsida</taxon>
        <taxon>eudicotyledons</taxon>
        <taxon>Gunneridae</taxon>
        <taxon>Pentapetalae</taxon>
        <taxon>asterids</taxon>
        <taxon>campanulids</taxon>
        <taxon>Asterales</taxon>
        <taxon>Asteraceae</taxon>
        <taxon>Asteroideae</taxon>
        <taxon>Anthemideae</taxon>
        <taxon>Anthemidinae</taxon>
        <taxon>Tanacetum</taxon>
    </lineage>
</organism>
<dbReference type="EMBL" id="BQNB010015255">
    <property type="protein sequence ID" value="GJT37830.1"/>
    <property type="molecule type" value="Genomic_DNA"/>
</dbReference>
<reference evidence="3" key="2">
    <citation type="submission" date="2022-01" db="EMBL/GenBank/DDBJ databases">
        <authorList>
            <person name="Yamashiro T."/>
            <person name="Shiraishi A."/>
            <person name="Satake H."/>
            <person name="Nakayama K."/>
        </authorList>
    </citation>
    <scope>NUCLEOTIDE SEQUENCE</scope>
</reference>
<gene>
    <name evidence="3" type="ORF">Tco_0937695</name>
</gene>
<protein>
    <recommendedName>
        <fullName evidence="5">Xylulose kinase-1</fullName>
    </recommendedName>
</protein>
<feature type="region of interest" description="Disordered" evidence="2">
    <location>
        <begin position="185"/>
        <end position="284"/>
    </location>
</feature>
<name>A0ABQ5DF05_9ASTR</name>
<comment type="caution">
    <text evidence="3">The sequence shown here is derived from an EMBL/GenBank/DDBJ whole genome shotgun (WGS) entry which is preliminary data.</text>
</comment>
<feature type="region of interest" description="Disordered" evidence="2">
    <location>
        <begin position="436"/>
        <end position="475"/>
    </location>
</feature>
<proteinExistence type="predicted"/>
<evidence type="ECO:0000313" key="3">
    <source>
        <dbReference type="EMBL" id="GJT37830.1"/>
    </source>
</evidence>
<feature type="compositionally biased region" description="Low complexity" evidence="2">
    <location>
        <begin position="214"/>
        <end position="235"/>
    </location>
</feature>
<feature type="compositionally biased region" description="Basic and acidic residues" evidence="2">
    <location>
        <begin position="454"/>
        <end position="475"/>
    </location>
</feature>
<dbReference type="Proteomes" id="UP001151760">
    <property type="component" value="Unassembled WGS sequence"/>
</dbReference>
<evidence type="ECO:0000256" key="2">
    <source>
        <dbReference type="SAM" id="MobiDB-lite"/>
    </source>
</evidence>
<evidence type="ECO:0000313" key="4">
    <source>
        <dbReference type="Proteomes" id="UP001151760"/>
    </source>
</evidence>